<evidence type="ECO:0000259" key="17">
    <source>
        <dbReference type="PROSITE" id="PS50021"/>
    </source>
</evidence>
<name>A0ABM4BVH9_HYDVU</name>
<evidence type="ECO:0000256" key="6">
    <source>
        <dbReference type="ARBA" id="ARBA00022771"/>
    </source>
</evidence>
<evidence type="ECO:0000313" key="20">
    <source>
        <dbReference type="Proteomes" id="UP001652625"/>
    </source>
</evidence>
<organism evidence="20 21">
    <name type="scientific">Hydra vulgaris</name>
    <name type="common">Hydra</name>
    <name type="synonym">Hydra attenuata</name>
    <dbReference type="NCBI Taxonomy" id="6087"/>
    <lineage>
        <taxon>Eukaryota</taxon>
        <taxon>Metazoa</taxon>
        <taxon>Cnidaria</taxon>
        <taxon>Hydrozoa</taxon>
        <taxon>Hydroidolina</taxon>
        <taxon>Anthoathecata</taxon>
        <taxon>Aplanulata</taxon>
        <taxon>Hydridae</taxon>
        <taxon>Hydra</taxon>
    </lineage>
</organism>
<dbReference type="PANTHER" id="PTHR12268">
    <property type="entry name" value="E3 UBIQUITIN-PROTEIN LIGASE KCMF1"/>
    <property type="match status" value="1"/>
</dbReference>
<feature type="coiled-coil region" evidence="14">
    <location>
        <begin position="2967"/>
        <end position="2994"/>
    </location>
</feature>
<evidence type="ECO:0000256" key="7">
    <source>
        <dbReference type="ARBA" id="ARBA00022833"/>
    </source>
</evidence>
<dbReference type="SMART" id="SM00033">
    <property type="entry name" value="CH"/>
    <property type="match status" value="2"/>
</dbReference>
<feature type="compositionally biased region" description="Polar residues" evidence="15">
    <location>
        <begin position="3608"/>
        <end position="3631"/>
    </location>
</feature>
<feature type="domain" description="PLAT" evidence="18">
    <location>
        <begin position="1923"/>
        <end position="2042"/>
    </location>
</feature>
<feature type="region of interest" description="Disordered" evidence="15">
    <location>
        <begin position="3607"/>
        <end position="3637"/>
    </location>
</feature>
<evidence type="ECO:0000256" key="2">
    <source>
        <dbReference type="ARBA" id="ARBA00004278"/>
    </source>
</evidence>
<dbReference type="PROSITE" id="PS01159">
    <property type="entry name" value="WW_DOMAIN_1"/>
    <property type="match status" value="1"/>
</dbReference>
<dbReference type="InterPro" id="IPR036392">
    <property type="entry name" value="PLAT/LH2_dom_sf"/>
</dbReference>
<dbReference type="InterPro" id="IPR002017">
    <property type="entry name" value="Spectrin_repeat"/>
</dbReference>
<dbReference type="PIRSF" id="PIRSF002341">
    <property type="entry name" value="Dystrophin/utrophin"/>
    <property type="match status" value="1"/>
</dbReference>
<dbReference type="CDD" id="cd00201">
    <property type="entry name" value="WW"/>
    <property type="match status" value="1"/>
</dbReference>
<reference evidence="21" key="1">
    <citation type="submission" date="2025-08" db="UniProtKB">
        <authorList>
            <consortium name="RefSeq"/>
        </authorList>
    </citation>
    <scope>IDENTIFICATION</scope>
</reference>
<dbReference type="SUPFAM" id="SSF47576">
    <property type="entry name" value="Calponin-homology domain, CH-domain"/>
    <property type="match status" value="1"/>
</dbReference>
<dbReference type="Gene3D" id="1.10.418.10">
    <property type="entry name" value="Calponin-like domain"/>
    <property type="match status" value="2"/>
</dbReference>
<gene>
    <name evidence="21" type="primary">LOC136071803</name>
</gene>
<keyword evidence="14" id="KW-0175">Coiled coil</keyword>
<feature type="domain" description="WW" evidence="16">
    <location>
        <begin position="3092"/>
        <end position="3125"/>
    </location>
</feature>
<keyword evidence="3" id="KW-1003">Cell membrane</keyword>
<feature type="domain" description="Calponin-homology (CH)" evidence="17">
    <location>
        <begin position="11"/>
        <end position="115"/>
    </location>
</feature>
<dbReference type="Gene3D" id="2.20.70.10">
    <property type="match status" value="1"/>
</dbReference>
<dbReference type="SMART" id="SM00291">
    <property type="entry name" value="ZnF_ZZ"/>
    <property type="match status" value="1"/>
</dbReference>
<evidence type="ECO:0000256" key="14">
    <source>
        <dbReference type="SAM" id="Coils"/>
    </source>
</evidence>
<dbReference type="SUPFAM" id="SSF51045">
    <property type="entry name" value="WW domain"/>
    <property type="match status" value="1"/>
</dbReference>
<dbReference type="InterPro" id="IPR001202">
    <property type="entry name" value="WW_dom"/>
</dbReference>
<keyword evidence="6 13" id="KW-0863">Zinc-finger</keyword>
<evidence type="ECO:0000259" key="18">
    <source>
        <dbReference type="PROSITE" id="PS50095"/>
    </source>
</evidence>
<proteinExistence type="predicted"/>
<sequence length="3669" mass="423017">MDIRMTGENVATQRKVLVKWVNYIISNNNKSMQIHDALVDFQDGLVFLKLVGTVTEELLTQEKGSTRIHKIFNVNKAIEGLRRHVKHLDITPTDIVNGKIESTIGFLWMIVEYYRRKKYMHQGKESNENERVLLLWCRQCTQRYKEVNIQNFTTSWKDGLAFNALLNFHRPDLFDYQKLVGQSPKENLQHAFQKAQELGVPQLLDVDDVLSEIVDKKCVLMYITSLYEVLIKQKYENDEADGQHTTRSDSPTPSSVSTMSEWDDFNETLQQVLTWLQQAETQLKNQENVSGNVDKVKEQFREHEDFMMILTSHQASVGSVLEFGSQLINENIVVGKEEKDIREQMTILSERWENLRVSAMQRQADLHQHLMKLQQLQLKELGDWLTKAEAKMKSADRIGSDIDVVKRQVEEHKLMQEDLENQQQQVNSLSHMVVVVDEAESEDATADLEEQLGILGERWSLVCKWTESRWNSLQEVLKSWQEYRNEEQRLNEWLSEKEKALKEISDVDMGDKKEVQLQIQKLKSLEIELTRQQASFGNFNNAAQTVAQTLEEDSPTIIKIQDTMEDFNNRWNKIASMLNTKMKHLRTMENKLQSFLKELEENLHWITDAQMLLKPQNNPQKELVESLHQAIAKRRVSITQLANTGKELMSQTLTAGQSGMGIQQSLLNFTNHWQSLQKVVNELRQEGEVSVIKKKVLVEIQKVLTIITEITTYVEKVSVQLAKDPKELFKVLETKLKELTTCSELLEKVSKECQSIADPALKSALNIEIEDAMQKFKTTKVFLEEKKKSVMVTMQSIPPQEFTDGISSIKTVLDEVFPFVSKEFKYSEAPELKMLAGNSEEKLKKLKQQESGLKFLFDHQNELLRSLNVEIAQKFRKEIGDLNRQWTDCVKITEARLQRVNEALLQTKELDVAMTETFNWMDDVDKFIEEIKSTIAEGDAETINSQVQEVEALQQDILTVQKKVDSLIETCIVIMNRGEEAYAAMLQSKLKTLRERWERITVNTENQKESLRNAGLKFQEVKAGIKALLQYLNTVENNLLNERLNTCDKNGLRLKIDAYEDIKQQLGFKSGIIKEYLELVNKLISTAPSGNETPAGVKELVQGSQMFAKVTAKVEDFLLNVKDTFSKVEKLENLISVVYKSMDVTDVAIDSAKLKLNEDNEKLEKCLLDLDNQYSYLSSDCFKDIDIVAKDIINHGTCSSFVTGMISDYESRLEDTRERSKKFRYIVEGELLKRRQLSDDIVQIDNWLQNTEMLVNERISGAVLLEEKFIENLQEQVSLNVALVSSAEGTIKELVLAGGHQNHIALENKFNAIKLRWSKLMESIKVLEQQPNINEMEKRFIVLEGSTLSDIDNLKRKIKKVKLASPEVPDIQLAVEALEQLSPMCTVIEDNISALQNIAADISTKANKNVDPQVDQVRKEYENVKNLLKVQEIIFGDALPLSEIIYANFESINDWLRSLQDNLNVLSKEHLPEFPDDLIQSIQAMITELNDKAQDVQQLNNNTVQLGKMSEAESFRLLEARVHEVYNNYMSAKQETKGMYDLLIKQRDQVNEYKEVAKELNDWIDSRRSTLQAIGGVSNKFDIEMELMKLKGIKSIVDAKESELDSFKMRGDDIATICNSKLVSACENEIFKRWNELEDKIKYIQSTLEMKLKEIDRVDRIEKLEEAPPAKHRVIETKQIVVYEPMKTVQVQSCEFDLLKDGRDMDENISEHKLDKMDMCRIVSVKQPSFDRKVNLNKSIESLVADLDAIEESLFNMKSDENINHIQENVEKLDGQLFDLQPDFEILLEEANNKVGELENNTSILKLTRKLSKIHVKLEMRRQSLRESDYKLNCINRDVEILQQWLVQTDQLLRDPQSDKLKGLELFEQRAAELDAVNIRVEQLSTVCSDNLIPKSDIAGLNKKFKMLSRHFEQYQRPEEKVTTYKISVETGNFPDADTRANVSIKLFGEYGNSDQLQLQKSETKRKKFQINQVDLFTFRNQPWLGKLSKLRVWHDNEGVLPAWYLQSIYILDELSGRLFCFVISSWLSKDKGAVLKEAPVNFVALYKESVPDVLTKKHRQTDVHWLFECVTNTKPIKPYQEFVSDIKSIIANLEELHGKMRQDCFSGKPFDEYMKKEEIINEVTMAVNELYPVIASIMASSEQYLTEGSETNMQEIDISLTLMRSKWNFLNKDLKEKQCIFYDLQKKWKNLQSDLTEFLKFIGELENEFITCERTEKTYNTFEKAVQEKNVLFNSIMQAIEYVVANSSETNGKEFLEKRANLSMRWNQIKKQLSNMKLSLFSGDEHMKSVIKTLGVLERLLAQSKHILLNNKPHPLNEEDLEIHLKTVQNIKSTLDQRDHVDFITTLRLDADKLFSKDISPILLEEITAHSNHLLQEWSEVTTLLPNHITMVQEQLSKATFFLENLEELYDWVCSTRNLLEKSKQGNLTNHQLLKSIRDRQVNVDTINCSVEEYKTYQSTSRFPQDVIDKMKRLNEDWKVISTLATHSTDQTVNEEVLIEELLKENEAVITFDSEVLQEDKTNKFDKNVAELHDVLKLIEQKLKGFTLNVGDPDDIELAVQKHNAIQQEVNNRRGDLEDVIEMGAALTMYSKNESFNYATDDKITKLKERWDIVSKKIESQKAMFEQLNRDLRRCNLIITQVDNWIHKAGSQLNERLKVGSTVTELENQLSKHKVFQEELIAFSEQFNNVRKQTDDILQTYSSLDLTSFKGKCKEMMQAWSDLDTKSNIRQQSLQEALDNILVFHKNMIGALTWLSSAESKVAELDSLYEASQTEDNTDLEELQQEMLALEEDIALHQAMFQSLNDTGNQIMMDLEQGEVRTALQSKLDDMNDRWNSLGLRVVDIRDRMADGTGEWRQLLFDMQEIVDWLLRAGQELNSQQPVGSDISTIKHQHENHQAFKGKLLVRQVVIKQVLDQGRNFLMKHQMHELASREDNIVSSVQEQIEHIETQWQLLMSNSEKWQVTIDTVLELVNKLVKEIDDLNNRLKDAENRKNLWNPTSDFNCENVNKALEETKVFNDNVTSLEPYIDSINGKVKALKVSYGVDLGQKQKQVDEFLKRWSKLQSECEERHNTLNNILNNDQDKQSQLQGSVSPPWERSCSLNKVPYYINHTTKVTQWDHPKMTELYNTLAELNDVKFAAYRTSMKLRCIQKACCLDLVDMDNVAIKAFQRHDITANNDSLIDVGEMVAVLLTMFGNIDPTRKEAIVVPQCVDLTLNWLLNVFDSGRIGKLRVLSFKIAIVLLCRAKLENKWKYLFEQIADSSGHADSKKLGLLLHDCVQIPRQLGEIAAFGGSNIEPSARSCFEKAKNPTVIEVNNFLEWTSAEPQSLVWMTVLHRLAAAETAKHDAKCGICKDFPIVGFRYRCLKCFNYDLCQNCFWSGRVSKSHRLTHPMHQYSLATTAGEDMSDFVKLMKNKFKSRRYRSRPPKKLGYLPVQTIMEGSSIETPSVPSSPNIKFSYLSNDRSSSPESENYRMVDDINEEHRLIQHMCRSLSSEDSRLLPLKSPSAILASLDIEEKIDITQSVNDIISDLEEEHRALESEYNRLKNMRANGSNPRSSSDSELIAEAQLLRQHKVRLEARMQILEHHNKQLEAQLQRLRQLLEQPQSDRSVQSSAGVTPTLTPSSSYHGSPELGRRDYSFTNGYSLTNAMDIQQVTNQIENAFPMD</sequence>
<evidence type="ECO:0000256" key="15">
    <source>
        <dbReference type="SAM" id="MobiDB-lite"/>
    </source>
</evidence>
<evidence type="ECO:0000256" key="4">
    <source>
        <dbReference type="ARBA" id="ARBA00022490"/>
    </source>
</evidence>
<comment type="caution">
    <text evidence="12">Lacks conserved residue(s) required for the propagation of feature annotation.</text>
</comment>
<evidence type="ECO:0000259" key="19">
    <source>
        <dbReference type="PROSITE" id="PS50135"/>
    </source>
</evidence>
<dbReference type="InterPro" id="IPR000433">
    <property type="entry name" value="Znf_ZZ"/>
</dbReference>
<keyword evidence="11" id="KW-0206">Cytoskeleton</keyword>
<dbReference type="PROSITE" id="PS50135">
    <property type="entry name" value="ZF_ZZ_2"/>
    <property type="match status" value="1"/>
</dbReference>
<accession>A0ABM4BVH9</accession>
<evidence type="ECO:0000256" key="13">
    <source>
        <dbReference type="PROSITE-ProRule" id="PRU00228"/>
    </source>
</evidence>
<evidence type="ECO:0000259" key="16">
    <source>
        <dbReference type="PROSITE" id="PS50020"/>
    </source>
</evidence>
<dbReference type="InterPro" id="IPR018159">
    <property type="entry name" value="Spectrin/alpha-actinin"/>
</dbReference>
<dbReference type="SMART" id="SM00308">
    <property type="entry name" value="LH2"/>
    <property type="match status" value="1"/>
</dbReference>
<dbReference type="SMART" id="SM00456">
    <property type="entry name" value="WW"/>
    <property type="match status" value="1"/>
</dbReference>
<evidence type="ECO:0000256" key="11">
    <source>
        <dbReference type="ARBA" id="ARBA00023212"/>
    </source>
</evidence>
<dbReference type="Pfam" id="PF09068">
    <property type="entry name" value="EF-hand_2"/>
    <property type="match status" value="1"/>
</dbReference>
<keyword evidence="7" id="KW-0862">Zinc</keyword>
<keyword evidence="8" id="KW-0106">Calcium</keyword>
<feature type="domain" description="ZZ-type" evidence="19">
    <location>
        <begin position="3347"/>
        <end position="3403"/>
    </location>
</feature>
<evidence type="ECO:0000256" key="3">
    <source>
        <dbReference type="ARBA" id="ARBA00022475"/>
    </source>
</evidence>
<dbReference type="InterPro" id="IPR050774">
    <property type="entry name" value="KCMF1/Dystrophin"/>
</dbReference>
<evidence type="ECO:0000256" key="5">
    <source>
        <dbReference type="ARBA" id="ARBA00022723"/>
    </source>
</evidence>
<dbReference type="Pfam" id="PF00307">
    <property type="entry name" value="CH"/>
    <property type="match status" value="2"/>
</dbReference>
<feature type="coiled-coil region" evidence="14">
    <location>
        <begin position="2756"/>
        <end position="2801"/>
    </location>
</feature>
<dbReference type="InterPro" id="IPR001715">
    <property type="entry name" value="CH_dom"/>
</dbReference>
<dbReference type="PROSITE" id="PS50095">
    <property type="entry name" value="PLAT"/>
    <property type="match status" value="1"/>
</dbReference>
<dbReference type="GeneID" id="136071803"/>
<dbReference type="PROSITE" id="PS50020">
    <property type="entry name" value="WW_DOMAIN_2"/>
    <property type="match status" value="1"/>
</dbReference>
<dbReference type="PANTHER" id="PTHR12268:SF14">
    <property type="entry name" value="DYSTROPHIN-1"/>
    <property type="match status" value="1"/>
</dbReference>
<feature type="compositionally biased region" description="Polar residues" evidence="15">
    <location>
        <begin position="248"/>
        <end position="259"/>
    </location>
</feature>
<dbReference type="PROSITE" id="PS01357">
    <property type="entry name" value="ZF_ZZ_1"/>
    <property type="match status" value="1"/>
</dbReference>
<dbReference type="SUPFAM" id="SSF46966">
    <property type="entry name" value="Spectrin repeat"/>
    <property type="match status" value="15"/>
</dbReference>
<dbReference type="Pfam" id="PF00435">
    <property type="entry name" value="Spectrin"/>
    <property type="match status" value="8"/>
</dbReference>
<dbReference type="InterPro" id="IPR015154">
    <property type="entry name" value="EF-hand_dom_typ2"/>
</dbReference>
<dbReference type="CDD" id="cd16242">
    <property type="entry name" value="EFh_DMD_like"/>
    <property type="match status" value="1"/>
</dbReference>
<dbReference type="SUPFAM" id="SSF57850">
    <property type="entry name" value="RING/U-box"/>
    <property type="match status" value="1"/>
</dbReference>
<evidence type="ECO:0000256" key="10">
    <source>
        <dbReference type="ARBA" id="ARBA00023203"/>
    </source>
</evidence>
<evidence type="ECO:0000313" key="21">
    <source>
        <dbReference type="RefSeq" id="XP_065653208.1"/>
    </source>
</evidence>
<dbReference type="Proteomes" id="UP001652625">
    <property type="component" value="Chromosome 05"/>
</dbReference>
<dbReference type="InterPro" id="IPR035436">
    <property type="entry name" value="Dystrophin/utrophin"/>
</dbReference>
<keyword evidence="5" id="KW-0479">Metal-binding</keyword>
<feature type="domain" description="Calponin-homology (CH)" evidence="17">
    <location>
        <begin position="127"/>
        <end position="231"/>
    </location>
</feature>
<keyword evidence="4" id="KW-0963">Cytoplasm</keyword>
<feature type="region of interest" description="Disordered" evidence="15">
    <location>
        <begin position="239"/>
        <end position="259"/>
    </location>
</feature>
<keyword evidence="20" id="KW-1185">Reference proteome</keyword>
<dbReference type="InterPro" id="IPR011992">
    <property type="entry name" value="EF-hand-dom_pair"/>
</dbReference>
<dbReference type="Pfam" id="PF00397">
    <property type="entry name" value="WW"/>
    <property type="match status" value="1"/>
</dbReference>
<dbReference type="InterPro" id="IPR036872">
    <property type="entry name" value="CH_dom_sf"/>
</dbReference>
<dbReference type="Gene3D" id="1.20.58.60">
    <property type="match status" value="13"/>
</dbReference>
<dbReference type="PROSITE" id="PS50021">
    <property type="entry name" value="CH"/>
    <property type="match status" value="2"/>
</dbReference>
<feature type="coiled-coil region" evidence="14">
    <location>
        <begin position="483"/>
        <end position="532"/>
    </location>
</feature>
<evidence type="ECO:0000256" key="9">
    <source>
        <dbReference type="ARBA" id="ARBA00023136"/>
    </source>
</evidence>
<dbReference type="CDD" id="cd02334">
    <property type="entry name" value="ZZ_dystrophin"/>
    <property type="match status" value="1"/>
</dbReference>
<dbReference type="RefSeq" id="XP_065653208.1">
    <property type="nucleotide sequence ID" value="XM_065797136.1"/>
</dbReference>
<keyword evidence="9" id="KW-0472">Membrane</keyword>
<dbReference type="InterPro" id="IPR043145">
    <property type="entry name" value="Znf_ZZ_sf"/>
</dbReference>
<dbReference type="Gene3D" id="1.10.238.10">
    <property type="entry name" value="EF-hand"/>
    <property type="match status" value="2"/>
</dbReference>
<dbReference type="CDD" id="cd00176">
    <property type="entry name" value="SPEC"/>
    <property type="match status" value="5"/>
</dbReference>
<dbReference type="InterPro" id="IPR036020">
    <property type="entry name" value="WW_dom_sf"/>
</dbReference>
<feature type="coiled-coil region" evidence="14">
    <location>
        <begin position="402"/>
        <end position="432"/>
    </location>
</feature>
<dbReference type="SUPFAM" id="SSF47473">
    <property type="entry name" value="EF-hand"/>
    <property type="match status" value="2"/>
</dbReference>
<dbReference type="SUPFAM" id="SSF49723">
    <property type="entry name" value="Lipase/lipooxygenase domain (PLAT/LH2 domain)"/>
    <property type="match status" value="1"/>
</dbReference>
<keyword evidence="10" id="KW-0009">Actin-binding</keyword>
<dbReference type="InterPro" id="IPR015153">
    <property type="entry name" value="EF-hand_dom_typ1"/>
</dbReference>
<evidence type="ECO:0000256" key="1">
    <source>
        <dbReference type="ARBA" id="ARBA00004245"/>
    </source>
</evidence>
<comment type="subcellular location">
    <subcellularLocation>
        <location evidence="2">Cell membrane</location>
        <location evidence="2">Sarcolemma</location>
        <topology evidence="2">Peripheral membrane protein</topology>
        <orientation evidence="2">Cytoplasmic side</orientation>
    </subcellularLocation>
    <subcellularLocation>
        <location evidence="1">Cytoplasm</location>
        <location evidence="1">Cytoskeleton</location>
    </subcellularLocation>
</comment>
<dbReference type="InterPro" id="IPR001024">
    <property type="entry name" value="PLAT/LH2_dom"/>
</dbReference>
<dbReference type="Gene3D" id="2.60.60.20">
    <property type="entry name" value="PLAT/LH2 domain"/>
    <property type="match status" value="1"/>
</dbReference>
<feature type="coiled-coil region" evidence="14">
    <location>
        <begin position="943"/>
        <end position="970"/>
    </location>
</feature>
<dbReference type="Pfam" id="PF01477">
    <property type="entry name" value="PLAT"/>
    <property type="match status" value="1"/>
</dbReference>
<evidence type="ECO:0000256" key="12">
    <source>
        <dbReference type="PROSITE-ProRule" id="PRU00152"/>
    </source>
</evidence>
<evidence type="ECO:0000256" key="8">
    <source>
        <dbReference type="ARBA" id="ARBA00022837"/>
    </source>
</evidence>
<dbReference type="Pfam" id="PF09069">
    <property type="entry name" value="EF-hand_3"/>
    <property type="match status" value="1"/>
</dbReference>
<protein>
    <submittedName>
        <fullName evidence="21">Utrophin-like isoform X1</fullName>
    </submittedName>
</protein>
<dbReference type="Gene3D" id="3.30.60.90">
    <property type="match status" value="1"/>
</dbReference>
<dbReference type="Pfam" id="PF00569">
    <property type="entry name" value="ZZ"/>
    <property type="match status" value="1"/>
</dbReference>
<dbReference type="SMART" id="SM00150">
    <property type="entry name" value="SPEC"/>
    <property type="match status" value="15"/>
</dbReference>